<reference evidence="12 13" key="1">
    <citation type="submission" date="2023-07" db="EMBL/GenBank/DDBJ databases">
        <title>Sorghum-associated microbial communities from plants grown in Nebraska, USA.</title>
        <authorList>
            <person name="Schachtman D."/>
        </authorList>
    </citation>
    <scope>NUCLEOTIDE SEQUENCE [LARGE SCALE GENOMIC DNA]</scope>
    <source>
        <strain evidence="12 13">DS2154</strain>
    </source>
</reference>
<keyword evidence="8 10" id="KW-0413">Isomerase</keyword>
<keyword evidence="7 10" id="KW-0520">NAD</keyword>
<dbReference type="RefSeq" id="WP_056756203.1">
    <property type="nucleotide sequence ID" value="NZ_JAVDRL010000008.1"/>
</dbReference>
<protein>
    <recommendedName>
        <fullName evidence="6 10">UDP-glucose 4-epimerase</fullName>
        <ecNumber evidence="5 10">5.1.3.2</ecNumber>
    </recommendedName>
</protein>
<organism evidence="12 13">
    <name type="scientific">Caulobacter rhizosphaerae</name>
    <dbReference type="NCBI Taxonomy" id="2010972"/>
    <lineage>
        <taxon>Bacteria</taxon>
        <taxon>Pseudomonadati</taxon>
        <taxon>Pseudomonadota</taxon>
        <taxon>Alphaproteobacteria</taxon>
        <taxon>Caulobacterales</taxon>
        <taxon>Caulobacteraceae</taxon>
        <taxon>Caulobacter</taxon>
    </lineage>
</organism>
<evidence type="ECO:0000256" key="3">
    <source>
        <dbReference type="ARBA" id="ARBA00004947"/>
    </source>
</evidence>
<dbReference type="InterPro" id="IPR036291">
    <property type="entry name" value="NAD(P)-bd_dom_sf"/>
</dbReference>
<dbReference type="NCBIfam" id="TIGR01179">
    <property type="entry name" value="galE"/>
    <property type="match status" value="1"/>
</dbReference>
<gene>
    <name evidence="12" type="ORF">J2800_003031</name>
</gene>
<dbReference type="Gene3D" id="3.90.25.10">
    <property type="entry name" value="UDP-galactose 4-epimerase, domain 1"/>
    <property type="match status" value="1"/>
</dbReference>
<dbReference type="PANTHER" id="PTHR43725">
    <property type="entry name" value="UDP-GLUCOSE 4-EPIMERASE"/>
    <property type="match status" value="1"/>
</dbReference>
<dbReference type="PANTHER" id="PTHR43725:SF53">
    <property type="entry name" value="UDP-ARABINOSE 4-EPIMERASE 1"/>
    <property type="match status" value="1"/>
</dbReference>
<dbReference type="GO" id="GO:0003978">
    <property type="term" value="F:UDP-glucose 4-epimerase activity"/>
    <property type="evidence" value="ECO:0007669"/>
    <property type="project" value="UniProtKB-EC"/>
</dbReference>
<comment type="caution">
    <text evidence="12">The sequence shown here is derived from an EMBL/GenBank/DDBJ whole genome shotgun (WGS) entry which is preliminary data.</text>
</comment>
<dbReference type="Gene3D" id="3.40.50.720">
    <property type="entry name" value="NAD(P)-binding Rossmann-like Domain"/>
    <property type="match status" value="1"/>
</dbReference>
<evidence type="ECO:0000256" key="9">
    <source>
        <dbReference type="ARBA" id="ARBA00023277"/>
    </source>
</evidence>
<evidence type="ECO:0000256" key="10">
    <source>
        <dbReference type="RuleBase" id="RU366046"/>
    </source>
</evidence>
<comment type="similarity">
    <text evidence="4 10">Belongs to the NAD(P)-dependent epimerase/dehydratase family.</text>
</comment>
<proteinExistence type="inferred from homology"/>
<comment type="cofactor">
    <cofactor evidence="2 10">
        <name>NAD(+)</name>
        <dbReference type="ChEBI" id="CHEBI:57540"/>
    </cofactor>
</comment>
<evidence type="ECO:0000256" key="7">
    <source>
        <dbReference type="ARBA" id="ARBA00023027"/>
    </source>
</evidence>
<evidence type="ECO:0000256" key="5">
    <source>
        <dbReference type="ARBA" id="ARBA00013189"/>
    </source>
</evidence>
<accession>A0ABU1N2F9</accession>
<comment type="pathway">
    <text evidence="3 10">Carbohydrate metabolism; galactose metabolism.</text>
</comment>
<name>A0ABU1N2F9_9CAUL</name>
<dbReference type="Proteomes" id="UP001262754">
    <property type="component" value="Unassembled WGS sequence"/>
</dbReference>
<comment type="subunit">
    <text evidence="10">Homodimer.</text>
</comment>
<evidence type="ECO:0000259" key="11">
    <source>
        <dbReference type="Pfam" id="PF01370"/>
    </source>
</evidence>
<evidence type="ECO:0000256" key="8">
    <source>
        <dbReference type="ARBA" id="ARBA00023235"/>
    </source>
</evidence>
<evidence type="ECO:0000313" key="12">
    <source>
        <dbReference type="EMBL" id="MDR6532275.1"/>
    </source>
</evidence>
<keyword evidence="13" id="KW-1185">Reference proteome</keyword>
<evidence type="ECO:0000256" key="4">
    <source>
        <dbReference type="ARBA" id="ARBA00007637"/>
    </source>
</evidence>
<evidence type="ECO:0000313" key="13">
    <source>
        <dbReference type="Proteomes" id="UP001262754"/>
    </source>
</evidence>
<dbReference type="InterPro" id="IPR005886">
    <property type="entry name" value="UDP_G4E"/>
</dbReference>
<feature type="domain" description="NAD-dependent epimerase/dehydratase" evidence="11">
    <location>
        <begin position="3"/>
        <end position="252"/>
    </location>
</feature>
<dbReference type="EMBL" id="JAVDRL010000008">
    <property type="protein sequence ID" value="MDR6532275.1"/>
    <property type="molecule type" value="Genomic_DNA"/>
</dbReference>
<keyword evidence="9 10" id="KW-0119">Carbohydrate metabolism</keyword>
<dbReference type="Pfam" id="PF01370">
    <property type="entry name" value="Epimerase"/>
    <property type="match status" value="1"/>
</dbReference>
<comment type="catalytic activity">
    <reaction evidence="1 10">
        <text>UDP-alpha-D-glucose = UDP-alpha-D-galactose</text>
        <dbReference type="Rhea" id="RHEA:22168"/>
        <dbReference type="ChEBI" id="CHEBI:58885"/>
        <dbReference type="ChEBI" id="CHEBI:66914"/>
        <dbReference type="EC" id="5.1.3.2"/>
    </reaction>
</comment>
<dbReference type="InterPro" id="IPR001509">
    <property type="entry name" value="Epimerase_deHydtase"/>
</dbReference>
<dbReference type="EC" id="5.1.3.2" evidence="5 10"/>
<evidence type="ECO:0000256" key="2">
    <source>
        <dbReference type="ARBA" id="ARBA00001911"/>
    </source>
</evidence>
<dbReference type="CDD" id="cd05247">
    <property type="entry name" value="UDP_G4E_1_SDR_e"/>
    <property type="match status" value="1"/>
</dbReference>
<dbReference type="SUPFAM" id="SSF51735">
    <property type="entry name" value="NAD(P)-binding Rossmann-fold domains"/>
    <property type="match status" value="1"/>
</dbReference>
<sequence length="326" mass="34951">MTVLITGGAGYIGSHMALALLERGEDVCVLDNISTGIRSLVPDAAHFFQGDIANQELVQWILADHDIDTVLHFAGSTVVPDSVENPLLYYENNTSKTRHLLEACVRSGVKHFIFSSTAAIYGASHEAVIGEDAAKSPANPYGRSKLMTEWMLQDTARATGLDYIALRYFNVAGADPLGRSGQSTPKASHLVKRACQAALGLLPYIGIFGVDYETPDGTGVRDYIHVSDLVAAHALALGHLRSGGVSGAFNCGYGHGFSVREVIGAVENAAGHRLAVREFPRRAGDPPIVVADPTRLKTQLGWIPLHETLEKIVGDALAWERRLSAA</sequence>
<evidence type="ECO:0000256" key="6">
    <source>
        <dbReference type="ARBA" id="ARBA00018569"/>
    </source>
</evidence>
<evidence type="ECO:0000256" key="1">
    <source>
        <dbReference type="ARBA" id="ARBA00000083"/>
    </source>
</evidence>